<accession>A0A1I1VW30</accession>
<evidence type="ECO:0000259" key="1">
    <source>
        <dbReference type="Pfam" id="PF02036"/>
    </source>
</evidence>
<organism evidence="2 3">
    <name type="scientific">Nannocystis exedens</name>
    <dbReference type="NCBI Taxonomy" id="54"/>
    <lineage>
        <taxon>Bacteria</taxon>
        <taxon>Pseudomonadati</taxon>
        <taxon>Myxococcota</taxon>
        <taxon>Polyangia</taxon>
        <taxon>Nannocystales</taxon>
        <taxon>Nannocystaceae</taxon>
        <taxon>Nannocystis</taxon>
    </lineage>
</organism>
<dbReference type="GO" id="GO:0005829">
    <property type="term" value="C:cytosol"/>
    <property type="evidence" value="ECO:0007669"/>
    <property type="project" value="TreeGrafter"/>
</dbReference>
<dbReference type="SUPFAM" id="SSF55718">
    <property type="entry name" value="SCP-like"/>
    <property type="match status" value="1"/>
</dbReference>
<dbReference type="InterPro" id="IPR003033">
    <property type="entry name" value="SCP2_sterol-bd_dom"/>
</dbReference>
<feature type="domain" description="SCP2" evidence="1">
    <location>
        <begin position="22"/>
        <end position="101"/>
    </location>
</feature>
<evidence type="ECO:0000313" key="2">
    <source>
        <dbReference type="EMBL" id="SFD86959.1"/>
    </source>
</evidence>
<dbReference type="Pfam" id="PF02036">
    <property type="entry name" value="SCP2"/>
    <property type="match status" value="1"/>
</dbReference>
<dbReference type="PANTHER" id="PTHR10094">
    <property type="entry name" value="STEROL CARRIER PROTEIN 2 SCP-2 FAMILY PROTEIN"/>
    <property type="match status" value="1"/>
</dbReference>
<dbReference type="PANTHER" id="PTHR10094:SF25">
    <property type="entry name" value="SCP2 STEROL-BINDING DOMAIN-CONTAINING PROTEIN 1"/>
    <property type="match status" value="1"/>
</dbReference>
<reference evidence="3" key="1">
    <citation type="submission" date="2016-10" db="EMBL/GenBank/DDBJ databases">
        <authorList>
            <person name="Varghese N."/>
            <person name="Submissions S."/>
        </authorList>
    </citation>
    <scope>NUCLEOTIDE SEQUENCE [LARGE SCALE GENOMIC DNA]</scope>
    <source>
        <strain evidence="3">ATCC 25963</strain>
    </source>
</reference>
<dbReference type="Proteomes" id="UP000199400">
    <property type="component" value="Unassembled WGS sequence"/>
</dbReference>
<protein>
    <submittedName>
        <fullName evidence="2">Putative sterol carrier protein</fullName>
    </submittedName>
</protein>
<gene>
    <name evidence="2" type="ORF">SAMN02745121_02001</name>
</gene>
<evidence type="ECO:0000313" key="3">
    <source>
        <dbReference type="Proteomes" id="UP000199400"/>
    </source>
</evidence>
<proteinExistence type="predicted"/>
<name>A0A1I1VW30_9BACT</name>
<dbReference type="EMBL" id="FOMX01000005">
    <property type="protein sequence ID" value="SFD86959.1"/>
    <property type="molecule type" value="Genomic_DNA"/>
</dbReference>
<dbReference type="Gene3D" id="3.30.1050.10">
    <property type="entry name" value="SCP2 sterol-binding domain"/>
    <property type="match status" value="1"/>
</dbReference>
<dbReference type="AlphaFoldDB" id="A0A1I1VW30"/>
<dbReference type="RefSeq" id="WP_245913826.1">
    <property type="nucleotide sequence ID" value="NZ_FOMX01000005.1"/>
</dbReference>
<dbReference type="InterPro" id="IPR036527">
    <property type="entry name" value="SCP2_sterol-bd_dom_sf"/>
</dbReference>
<keyword evidence="3" id="KW-1185">Reference proteome</keyword>
<dbReference type="STRING" id="54.SAMN02745121_02001"/>
<sequence>MSDISLEKFTEEIRAKVGADSGLKATIKFVFSDSQVLYIDGESTPNTVDNTDRPAKCTVKVSLEDFAKLATKKLDPTTAFMTGKIKIEGDMGVAMRLGKLFN</sequence>